<dbReference type="AlphaFoldDB" id="X1FUA8"/>
<keyword evidence="1" id="KW-0472">Membrane</keyword>
<name>X1FUA8_9ZZZZ</name>
<sequence length="83" mass="8805">MKPRKSKLKNPFVLHGMNPVIKVLTISDFLIISGFGLITPIFAVFVTDTIEGGTLAVVGIAAAIYLLARSIGQIPVGAIIDKI</sequence>
<dbReference type="Gene3D" id="1.20.1250.20">
    <property type="entry name" value="MFS general substrate transporter like domains"/>
    <property type="match status" value="1"/>
</dbReference>
<organism evidence="2">
    <name type="scientific">marine sediment metagenome</name>
    <dbReference type="NCBI Taxonomy" id="412755"/>
    <lineage>
        <taxon>unclassified sequences</taxon>
        <taxon>metagenomes</taxon>
        <taxon>ecological metagenomes</taxon>
    </lineage>
</organism>
<feature type="transmembrane region" description="Helical" evidence="1">
    <location>
        <begin position="21"/>
        <end position="46"/>
    </location>
</feature>
<evidence type="ECO:0008006" key="3">
    <source>
        <dbReference type="Google" id="ProtNLM"/>
    </source>
</evidence>
<evidence type="ECO:0000256" key="1">
    <source>
        <dbReference type="SAM" id="Phobius"/>
    </source>
</evidence>
<feature type="transmembrane region" description="Helical" evidence="1">
    <location>
        <begin position="52"/>
        <end position="68"/>
    </location>
</feature>
<proteinExistence type="predicted"/>
<dbReference type="EMBL" id="BARU01021684">
    <property type="protein sequence ID" value="GAH48577.1"/>
    <property type="molecule type" value="Genomic_DNA"/>
</dbReference>
<dbReference type="SUPFAM" id="SSF103473">
    <property type="entry name" value="MFS general substrate transporter"/>
    <property type="match status" value="1"/>
</dbReference>
<gene>
    <name evidence="2" type="ORF">S03H2_35449</name>
</gene>
<keyword evidence="1" id="KW-1133">Transmembrane helix</keyword>
<accession>X1FUA8</accession>
<reference evidence="2" key="1">
    <citation type="journal article" date="2014" name="Front. Microbiol.">
        <title>High frequency of phylogenetically diverse reductive dehalogenase-homologous genes in deep subseafloor sedimentary metagenomes.</title>
        <authorList>
            <person name="Kawai M."/>
            <person name="Futagami T."/>
            <person name="Toyoda A."/>
            <person name="Takaki Y."/>
            <person name="Nishi S."/>
            <person name="Hori S."/>
            <person name="Arai W."/>
            <person name="Tsubouchi T."/>
            <person name="Morono Y."/>
            <person name="Uchiyama I."/>
            <person name="Ito T."/>
            <person name="Fujiyama A."/>
            <person name="Inagaki F."/>
            <person name="Takami H."/>
        </authorList>
    </citation>
    <scope>NUCLEOTIDE SEQUENCE</scope>
    <source>
        <strain evidence="2">Expedition CK06-06</strain>
    </source>
</reference>
<evidence type="ECO:0000313" key="2">
    <source>
        <dbReference type="EMBL" id="GAH48577.1"/>
    </source>
</evidence>
<protein>
    <recommendedName>
        <fullName evidence="3">Major facilitator superfamily (MFS) profile domain-containing protein</fullName>
    </recommendedName>
</protein>
<comment type="caution">
    <text evidence="2">The sequence shown here is derived from an EMBL/GenBank/DDBJ whole genome shotgun (WGS) entry which is preliminary data.</text>
</comment>
<feature type="non-terminal residue" evidence="2">
    <location>
        <position position="83"/>
    </location>
</feature>
<keyword evidence="1" id="KW-0812">Transmembrane</keyword>
<dbReference type="InterPro" id="IPR036259">
    <property type="entry name" value="MFS_trans_sf"/>
</dbReference>